<dbReference type="PANTHER" id="PTHR14969">
    <property type="entry name" value="SPHINGOSINE-1-PHOSPHATE PHOSPHOHYDROLASE"/>
    <property type="match status" value="1"/>
</dbReference>
<comment type="caution">
    <text evidence="8">The sequence shown here is derived from an EMBL/GenBank/DDBJ whole genome shotgun (WGS) entry which is preliminary data.</text>
</comment>
<evidence type="ECO:0000256" key="1">
    <source>
        <dbReference type="ARBA" id="ARBA00004651"/>
    </source>
</evidence>
<dbReference type="EMBL" id="JAMQGM010000054">
    <property type="protein sequence ID" value="MCM2580196.1"/>
    <property type="molecule type" value="Genomic_DNA"/>
</dbReference>
<dbReference type="InterPro" id="IPR016064">
    <property type="entry name" value="NAD/diacylglycerol_kinase_sf"/>
</dbReference>
<dbReference type="SMART" id="SM00014">
    <property type="entry name" value="acidPPc"/>
    <property type="match status" value="1"/>
</dbReference>
<evidence type="ECO:0000256" key="5">
    <source>
        <dbReference type="ARBA" id="ARBA00022989"/>
    </source>
</evidence>
<keyword evidence="3" id="KW-0812">Transmembrane</keyword>
<dbReference type="PROSITE" id="PS50146">
    <property type="entry name" value="DAGK"/>
    <property type="match status" value="1"/>
</dbReference>
<evidence type="ECO:0000256" key="3">
    <source>
        <dbReference type="ARBA" id="ARBA00022692"/>
    </source>
</evidence>
<dbReference type="CDD" id="cd01610">
    <property type="entry name" value="PAP2_like"/>
    <property type="match status" value="1"/>
</dbReference>
<feature type="domain" description="DAGKc" evidence="7">
    <location>
        <begin position="201"/>
        <end position="330"/>
    </location>
</feature>
<protein>
    <submittedName>
        <fullName evidence="8">Phosphatase PAP2 family protein</fullName>
    </submittedName>
</protein>
<dbReference type="SUPFAM" id="SSF111331">
    <property type="entry name" value="NAD kinase/diacylglycerol kinase-like"/>
    <property type="match status" value="1"/>
</dbReference>
<dbReference type="Proteomes" id="UP001167160">
    <property type="component" value="Unassembled WGS sequence"/>
</dbReference>
<dbReference type="RefSeq" id="WP_251418802.1">
    <property type="nucleotide sequence ID" value="NZ_JAMQGM010000054.1"/>
</dbReference>
<organism evidence="8 9">
    <name type="scientific">Streptomyces meridianus</name>
    <dbReference type="NCBI Taxonomy" id="2938945"/>
    <lineage>
        <taxon>Bacteria</taxon>
        <taxon>Bacillati</taxon>
        <taxon>Actinomycetota</taxon>
        <taxon>Actinomycetes</taxon>
        <taxon>Kitasatosporales</taxon>
        <taxon>Streptomycetaceae</taxon>
        <taxon>Streptomyces</taxon>
    </lineage>
</organism>
<proteinExistence type="predicted"/>
<dbReference type="Gene3D" id="3.40.50.10330">
    <property type="entry name" value="Probable inorganic polyphosphate/atp-NAD kinase, domain 1"/>
    <property type="match status" value="1"/>
</dbReference>
<comment type="subcellular location">
    <subcellularLocation>
        <location evidence="1">Cell membrane</location>
        <topology evidence="1">Multi-pass membrane protein</topology>
    </subcellularLocation>
</comment>
<dbReference type="SUPFAM" id="SSF48317">
    <property type="entry name" value="Acid phosphatase/Vanadium-dependent haloperoxidase"/>
    <property type="match status" value="1"/>
</dbReference>
<reference evidence="8" key="1">
    <citation type="journal article" date="2023" name="Int. J. Syst. Evol. Microbiol.">
        <title>Streptomyces meridianus sp. nov. isolated from brackish water of the Tagus estuary in Alcochete, Portugal.</title>
        <authorList>
            <person name="Santos J.D.N."/>
            <person name="Klimek D."/>
            <person name="Calusinska M."/>
            <person name="Lobo Da Cunha A."/>
            <person name="Catita J."/>
            <person name="Goncalves H."/>
            <person name="Gonzalez I."/>
            <person name="Reyes F."/>
            <person name="Lage O.M."/>
        </authorList>
    </citation>
    <scope>NUCLEOTIDE SEQUENCE</scope>
    <source>
        <strain evidence="8">MTZ3.1</strain>
    </source>
</reference>
<dbReference type="InterPro" id="IPR000326">
    <property type="entry name" value="PAP2/HPO"/>
</dbReference>
<accession>A0ABT0XCF2</accession>
<name>A0ABT0XCF2_9ACTN</name>
<dbReference type="Pfam" id="PF00781">
    <property type="entry name" value="DAGK_cat"/>
    <property type="match status" value="1"/>
</dbReference>
<dbReference type="Gene3D" id="1.20.144.10">
    <property type="entry name" value="Phosphatidic acid phosphatase type 2/haloperoxidase"/>
    <property type="match status" value="1"/>
</dbReference>
<evidence type="ECO:0000256" key="2">
    <source>
        <dbReference type="ARBA" id="ARBA00022475"/>
    </source>
</evidence>
<evidence type="ECO:0000313" key="9">
    <source>
        <dbReference type="Proteomes" id="UP001167160"/>
    </source>
</evidence>
<keyword evidence="9" id="KW-1185">Reference proteome</keyword>
<evidence type="ECO:0000259" key="7">
    <source>
        <dbReference type="PROSITE" id="PS50146"/>
    </source>
</evidence>
<keyword evidence="6" id="KW-0472">Membrane</keyword>
<dbReference type="InterPro" id="IPR017438">
    <property type="entry name" value="ATP-NAD_kinase_N"/>
</dbReference>
<sequence>MKQTPSRRFPSRLTRPDHLLFLRVAERHWPAADRVLPRLSRSANHGLLWFGTAAGMWALGSPRARRAAARGVASLALASATVNTLAKRSVRRQRPVLDAVPVMRRLARQPITTSFPSGHAASAAAFAVGAALESRRWGAALAPVAASVAFSRVYTGVHYPSDVLVGAALGAGAAYAVRGLVPSRIQLPPPARPRTGAPALPDGKGLFVVVNPGSGVQPQLTDPIRQLRAILPDAEVILYEPEAGPLSDVLAEAARNAAETGGALGVCGGDGTVNAAATAALHHRVPLAVLPGGTFNHFAVDLGAETVQDTCAAVASGSAVRVDVGRVRPDAGIGTSREPTYFLNTFSIGSYPDLVRLRERWSPRIGGPAASLLGVLHVLHTARPVEAEVNGRRRAMWLLFAGNGSYRSVGIAPVRRYDLADGLLDLRIAHGGRFARIRLLAAALTGVLKRSPVYAAARPERVHISGVPEGAHMAFDGEVRPAPGSFLIDKEKEALTVYRPVLD</sequence>
<dbReference type="Pfam" id="PF01569">
    <property type="entry name" value="PAP2"/>
    <property type="match status" value="1"/>
</dbReference>
<keyword evidence="5" id="KW-1133">Transmembrane helix</keyword>
<dbReference type="PANTHER" id="PTHR14969:SF62">
    <property type="entry name" value="DECAPRENYLPHOSPHORYL-5-PHOSPHORIBOSE PHOSPHATASE RV3807C-RELATED"/>
    <property type="match status" value="1"/>
</dbReference>
<evidence type="ECO:0000256" key="6">
    <source>
        <dbReference type="ARBA" id="ARBA00023136"/>
    </source>
</evidence>
<dbReference type="InterPro" id="IPR001206">
    <property type="entry name" value="Diacylglycerol_kinase_cat_dom"/>
</dbReference>
<gene>
    <name evidence="8" type="ORF">M1E25_23120</name>
</gene>
<dbReference type="Gene3D" id="2.60.200.40">
    <property type="match status" value="1"/>
</dbReference>
<dbReference type="InterPro" id="IPR036938">
    <property type="entry name" value="PAP2/HPO_sf"/>
</dbReference>
<evidence type="ECO:0000313" key="8">
    <source>
        <dbReference type="EMBL" id="MCM2580196.1"/>
    </source>
</evidence>
<evidence type="ECO:0000256" key="4">
    <source>
        <dbReference type="ARBA" id="ARBA00022801"/>
    </source>
</evidence>
<keyword evidence="4" id="KW-0378">Hydrolase</keyword>
<dbReference type="SMART" id="SM00046">
    <property type="entry name" value="DAGKc"/>
    <property type="match status" value="1"/>
</dbReference>
<keyword evidence="2" id="KW-1003">Cell membrane</keyword>